<feature type="domain" description="DUF6533" evidence="2">
    <location>
        <begin position="24"/>
        <end position="67"/>
    </location>
</feature>
<accession>S8E7T1</accession>
<evidence type="ECO:0000259" key="2">
    <source>
        <dbReference type="Pfam" id="PF20151"/>
    </source>
</evidence>
<dbReference type="Proteomes" id="UP000015241">
    <property type="component" value="Unassembled WGS sequence"/>
</dbReference>
<dbReference type="HOGENOM" id="CLU_1669430_0_0_1"/>
<evidence type="ECO:0000256" key="1">
    <source>
        <dbReference type="SAM" id="Phobius"/>
    </source>
</evidence>
<keyword evidence="1" id="KW-1133">Transmembrane helix</keyword>
<gene>
    <name evidence="3" type="ORF">FOMPIDRAFT_1016093</name>
</gene>
<protein>
    <recommendedName>
        <fullName evidence="2">DUF6533 domain-containing protein</fullName>
    </recommendedName>
</protein>
<feature type="transmembrane region" description="Helical" evidence="1">
    <location>
        <begin position="20"/>
        <end position="41"/>
    </location>
</feature>
<feature type="transmembrane region" description="Helical" evidence="1">
    <location>
        <begin position="106"/>
        <end position="125"/>
    </location>
</feature>
<keyword evidence="1" id="KW-0812">Transmembrane</keyword>
<dbReference type="AlphaFoldDB" id="S8E7T1"/>
<keyword evidence="1" id="KW-0472">Membrane</keyword>
<dbReference type="InterPro" id="IPR045340">
    <property type="entry name" value="DUF6533"/>
</dbReference>
<name>S8E7T1_FOMSC</name>
<evidence type="ECO:0000313" key="3">
    <source>
        <dbReference type="EMBL" id="EPT01107.1"/>
    </source>
</evidence>
<sequence>MSNITEHNTQILQAALNTQFIDACINFASLSFYLFDFCLTFDLQIDFMWGRKWSITTLLFLLLHFSVVLSQISDAAGPFLSCKRYWGHGYLAIAALRIFAINGKHWLLPTIIVILSLPQVIANIYEIINTHIMFFSQNICAPAYSNAWTMVEWVFLYI</sequence>
<proteinExistence type="predicted"/>
<keyword evidence="4" id="KW-1185">Reference proteome</keyword>
<dbReference type="InParanoid" id="S8E7T1"/>
<organism evidence="3 4">
    <name type="scientific">Fomitopsis schrenkii</name>
    <name type="common">Brown rot fungus</name>
    <dbReference type="NCBI Taxonomy" id="2126942"/>
    <lineage>
        <taxon>Eukaryota</taxon>
        <taxon>Fungi</taxon>
        <taxon>Dikarya</taxon>
        <taxon>Basidiomycota</taxon>
        <taxon>Agaricomycotina</taxon>
        <taxon>Agaricomycetes</taxon>
        <taxon>Polyporales</taxon>
        <taxon>Fomitopsis</taxon>
    </lineage>
</organism>
<dbReference type="Pfam" id="PF20151">
    <property type="entry name" value="DUF6533"/>
    <property type="match status" value="1"/>
</dbReference>
<feature type="transmembrane region" description="Helical" evidence="1">
    <location>
        <begin position="85"/>
        <end position="101"/>
    </location>
</feature>
<feature type="transmembrane region" description="Helical" evidence="1">
    <location>
        <begin position="53"/>
        <end position="73"/>
    </location>
</feature>
<reference evidence="3 4" key="1">
    <citation type="journal article" date="2012" name="Science">
        <title>The Paleozoic origin of enzymatic lignin decomposition reconstructed from 31 fungal genomes.</title>
        <authorList>
            <person name="Floudas D."/>
            <person name="Binder M."/>
            <person name="Riley R."/>
            <person name="Barry K."/>
            <person name="Blanchette R.A."/>
            <person name="Henrissat B."/>
            <person name="Martinez A.T."/>
            <person name="Otillar R."/>
            <person name="Spatafora J.W."/>
            <person name="Yadav J.S."/>
            <person name="Aerts A."/>
            <person name="Benoit I."/>
            <person name="Boyd A."/>
            <person name="Carlson A."/>
            <person name="Copeland A."/>
            <person name="Coutinho P.M."/>
            <person name="de Vries R.P."/>
            <person name="Ferreira P."/>
            <person name="Findley K."/>
            <person name="Foster B."/>
            <person name="Gaskell J."/>
            <person name="Glotzer D."/>
            <person name="Gorecki P."/>
            <person name="Heitman J."/>
            <person name="Hesse C."/>
            <person name="Hori C."/>
            <person name="Igarashi K."/>
            <person name="Jurgens J.A."/>
            <person name="Kallen N."/>
            <person name="Kersten P."/>
            <person name="Kohler A."/>
            <person name="Kuees U."/>
            <person name="Kumar T.K.A."/>
            <person name="Kuo A."/>
            <person name="LaButti K."/>
            <person name="Larrondo L.F."/>
            <person name="Lindquist E."/>
            <person name="Ling A."/>
            <person name="Lombard V."/>
            <person name="Lucas S."/>
            <person name="Lundell T."/>
            <person name="Martin R."/>
            <person name="McLaughlin D.J."/>
            <person name="Morgenstern I."/>
            <person name="Morin E."/>
            <person name="Murat C."/>
            <person name="Nagy L.G."/>
            <person name="Nolan M."/>
            <person name="Ohm R.A."/>
            <person name="Patyshakuliyeva A."/>
            <person name="Rokas A."/>
            <person name="Ruiz-Duenas F.J."/>
            <person name="Sabat G."/>
            <person name="Salamov A."/>
            <person name="Samejima M."/>
            <person name="Schmutz J."/>
            <person name="Slot J.C."/>
            <person name="St John F."/>
            <person name="Stenlid J."/>
            <person name="Sun H."/>
            <person name="Sun S."/>
            <person name="Syed K."/>
            <person name="Tsang A."/>
            <person name="Wiebenga A."/>
            <person name="Young D."/>
            <person name="Pisabarro A."/>
            <person name="Eastwood D.C."/>
            <person name="Martin F."/>
            <person name="Cullen D."/>
            <person name="Grigoriev I.V."/>
            <person name="Hibbett D.S."/>
        </authorList>
    </citation>
    <scope>NUCLEOTIDE SEQUENCE</scope>
    <source>
        <strain evidence="4">FP-58527</strain>
    </source>
</reference>
<evidence type="ECO:0000313" key="4">
    <source>
        <dbReference type="Proteomes" id="UP000015241"/>
    </source>
</evidence>
<dbReference type="OrthoDB" id="2804045at2759"/>
<dbReference type="EMBL" id="KE504144">
    <property type="protein sequence ID" value="EPT01107.1"/>
    <property type="molecule type" value="Genomic_DNA"/>
</dbReference>